<dbReference type="AlphaFoldDB" id="A0A4S1X9D8"/>
<sequence>MNEVLADYAAAATPALIAGYDALTSAQIYASVHDCLPREPARIADIGAGTGRDAAWFAEQGHRVLAVEPVRAFREAGIALHGDRIAWLDDQLPDLAKLRTCEPFDLVTLCAVWHHLDAAGRARTMPNLARATAPGGRLILSLRHDPDPPGCGTFPAPPEEAIALARAAGFALTRRADAESVHAESRAKGVRWTWLVLTKSGRDSTGK</sequence>
<evidence type="ECO:0000256" key="3">
    <source>
        <dbReference type="ARBA" id="ARBA00022691"/>
    </source>
</evidence>
<keyword evidence="5" id="KW-1185">Reference proteome</keyword>
<comment type="caution">
    <text evidence="4">The sequence shown here is derived from an EMBL/GenBank/DDBJ whole genome shotgun (WGS) entry which is preliminary data.</text>
</comment>
<organism evidence="4 5">
    <name type="scientific">Sphingomonas gei</name>
    <dbReference type="NCBI Taxonomy" id="1395960"/>
    <lineage>
        <taxon>Bacteria</taxon>
        <taxon>Pseudomonadati</taxon>
        <taxon>Pseudomonadota</taxon>
        <taxon>Alphaproteobacteria</taxon>
        <taxon>Sphingomonadales</taxon>
        <taxon>Sphingomonadaceae</taxon>
        <taxon>Sphingomonas</taxon>
    </lineage>
</organism>
<evidence type="ECO:0000313" key="4">
    <source>
        <dbReference type="EMBL" id="TGX52608.1"/>
    </source>
</evidence>
<dbReference type="CDD" id="cd02440">
    <property type="entry name" value="AdoMet_MTases"/>
    <property type="match status" value="1"/>
</dbReference>
<evidence type="ECO:0000256" key="1">
    <source>
        <dbReference type="ARBA" id="ARBA00022603"/>
    </source>
</evidence>
<dbReference type="GO" id="GO:0008168">
    <property type="term" value="F:methyltransferase activity"/>
    <property type="evidence" value="ECO:0007669"/>
    <property type="project" value="UniProtKB-KW"/>
</dbReference>
<dbReference type="PANTHER" id="PTHR43464:SF19">
    <property type="entry name" value="UBIQUINONE BIOSYNTHESIS O-METHYLTRANSFERASE, MITOCHONDRIAL"/>
    <property type="match status" value="1"/>
</dbReference>
<evidence type="ECO:0000256" key="2">
    <source>
        <dbReference type="ARBA" id="ARBA00022679"/>
    </source>
</evidence>
<name>A0A4S1X9D8_9SPHN</name>
<dbReference type="GO" id="GO:0032259">
    <property type="term" value="P:methylation"/>
    <property type="evidence" value="ECO:0007669"/>
    <property type="project" value="UniProtKB-KW"/>
</dbReference>
<dbReference type="PANTHER" id="PTHR43464">
    <property type="entry name" value="METHYLTRANSFERASE"/>
    <property type="match status" value="1"/>
</dbReference>
<accession>A0A4S1X9D8</accession>
<reference evidence="4 5" key="1">
    <citation type="submission" date="2019-04" db="EMBL/GenBank/DDBJ databases">
        <title>Sphingomonas psychrotolerans sp. nov., isolated from soil in the Tianshan Mountains, Xinjiang, China.</title>
        <authorList>
            <person name="Luo Y."/>
            <person name="Sheng H."/>
        </authorList>
    </citation>
    <scope>NUCLEOTIDE SEQUENCE [LARGE SCALE GENOMIC DNA]</scope>
    <source>
        <strain evidence="4 5">ZFGT-11</strain>
    </source>
</reference>
<dbReference type="Gene3D" id="3.40.50.150">
    <property type="entry name" value="Vaccinia Virus protein VP39"/>
    <property type="match status" value="1"/>
</dbReference>
<dbReference type="EMBL" id="SRXT01000005">
    <property type="protein sequence ID" value="TGX52608.1"/>
    <property type="molecule type" value="Genomic_DNA"/>
</dbReference>
<proteinExistence type="predicted"/>
<dbReference type="SUPFAM" id="SSF53335">
    <property type="entry name" value="S-adenosyl-L-methionine-dependent methyltransferases"/>
    <property type="match status" value="1"/>
</dbReference>
<dbReference type="RefSeq" id="WP_135964319.1">
    <property type="nucleotide sequence ID" value="NZ_SRXT01000005.1"/>
</dbReference>
<dbReference type="InterPro" id="IPR029063">
    <property type="entry name" value="SAM-dependent_MTases_sf"/>
</dbReference>
<keyword evidence="2 4" id="KW-0808">Transferase</keyword>
<evidence type="ECO:0000313" key="5">
    <source>
        <dbReference type="Proteomes" id="UP000306147"/>
    </source>
</evidence>
<dbReference type="Pfam" id="PF13489">
    <property type="entry name" value="Methyltransf_23"/>
    <property type="match status" value="1"/>
</dbReference>
<dbReference type="Proteomes" id="UP000306147">
    <property type="component" value="Unassembled WGS sequence"/>
</dbReference>
<protein>
    <submittedName>
        <fullName evidence="4">Class I SAM-dependent methyltransferase</fullName>
    </submittedName>
</protein>
<gene>
    <name evidence="4" type="ORF">E5A73_13205</name>
</gene>
<keyword evidence="1 4" id="KW-0489">Methyltransferase</keyword>
<dbReference type="OrthoDB" id="7348755at2"/>
<keyword evidence="3" id="KW-0949">S-adenosyl-L-methionine</keyword>